<dbReference type="InterPro" id="IPR026755">
    <property type="entry name" value="Fam221a/b"/>
</dbReference>
<dbReference type="PANTHER" id="PTHR31214">
    <property type="entry name" value="PROTEIN FAM221A-RELATED"/>
    <property type="match status" value="1"/>
</dbReference>
<proteinExistence type="inferred from homology"/>
<evidence type="ECO:0000256" key="1">
    <source>
        <dbReference type="ARBA" id="ARBA00011026"/>
    </source>
</evidence>
<reference evidence="4" key="1">
    <citation type="submission" date="2025-08" db="UniProtKB">
        <authorList>
            <consortium name="RefSeq"/>
        </authorList>
    </citation>
    <scope>IDENTIFICATION</scope>
</reference>
<comment type="similarity">
    <text evidence="1">Belongs to the FAM221 family.</text>
</comment>
<dbReference type="Pfam" id="PF14753">
    <property type="entry name" value="FAM221"/>
    <property type="match status" value="1"/>
</dbReference>
<organism evidence="3 4">
    <name type="scientific">Pundamilia nyererei</name>
    <dbReference type="NCBI Taxonomy" id="303518"/>
    <lineage>
        <taxon>Eukaryota</taxon>
        <taxon>Metazoa</taxon>
        <taxon>Chordata</taxon>
        <taxon>Craniata</taxon>
        <taxon>Vertebrata</taxon>
        <taxon>Euteleostomi</taxon>
        <taxon>Actinopterygii</taxon>
        <taxon>Neopterygii</taxon>
        <taxon>Teleostei</taxon>
        <taxon>Neoteleostei</taxon>
        <taxon>Acanthomorphata</taxon>
        <taxon>Ovalentaria</taxon>
        <taxon>Cichlomorphae</taxon>
        <taxon>Cichliformes</taxon>
        <taxon>Cichlidae</taxon>
        <taxon>African cichlids</taxon>
        <taxon>Pseudocrenilabrinae</taxon>
        <taxon>Haplochromini</taxon>
        <taxon>Pundamilia</taxon>
    </lineage>
</organism>
<evidence type="ECO:0000256" key="2">
    <source>
        <dbReference type="ARBA" id="ARBA00039630"/>
    </source>
</evidence>
<evidence type="ECO:0000313" key="4">
    <source>
        <dbReference type="RefSeq" id="XP_005728814.1"/>
    </source>
</evidence>
<keyword evidence="3" id="KW-1185">Reference proteome</keyword>
<protein>
    <recommendedName>
        <fullName evidence="2">Protein FAM221A</fullName>
    </recommendedName>
</protein>
<dbReference type="RefSeq" id="XP_005728814.1">
    <property type="nucleotide sequence ID" value="XM_005728757.2"/>
</dbReference>
<sequence length="275" mass="30704">MAILKLVVNTKSSYCARSELQLQVKPSNNMEKIDLDQSALKAVDDYWEYRRIVGDDDGEKLFTPEQYEEYRKKMFSQRLKNRLYVSYGVPGGIDCKLIGPETQCFCAHRYKQHKTDWEVVPSERPLALPCRVKGCCCPAYEYVPRLGPNPVRCRCKHLPQHHSEAAGHLCKSCSSCSGFQSPYTCGCGQPSSEHQTLVETKLERQARGQPVGRDVPYAAMGGLTGFSSLIDGYLALEISGSDQESPQQSCSALKTNQTSAKASRFALCKRGTNKQ</sequence>
<accession>A0A9Y3QUE4</accession>
<dbReference type="PANTHER" id="PTHR31214:SF2">
    <property type="entry name" value="PROTEIN FAM221A"/>
    <property type="match status" value="1"/>
</dbReference>
<evidence type="ECO:0000313" key="3">
    <source>
        <dbReference type="Proteomes" id="UP000695023"/>
    </source>
</evidence>
<dbReference type="AlphaFoldDB" id="A0A9Y3QUE4"/>
<name>A0A9Y3QUE4_9CICH</name>
<dbReference type="CTD" id="340277"/>
<gene>
    <name evidence="4" type="primary">fam221a</name>
</gene>
<dbReference type="Proteomes" id="UP000695023">
    <property type="component" value="Unplaced"/>
</dbReference>